<dbReference type="RefSeq" id="WP_121680465.1">
    <property type="nucleotide sequence ID" value="NZ_RCVZ01000006.1"/>
</dbReference>
<dbReference type="AlphaFoldDB" id="A0A3L7JXU8"/>
<sequence>MKEFHSFAEFWPFYLSQHSKKSTRAWHFVGTSFVFVCLILAAVLKNPWIILLAPVIAYGFAWFSHFFIEGNKPATFGHPFWSLRADFQMYFLILLGKMPKESEQASKKIPL</sequence>
<dbReference type="PANTHER" id="PTHR34205:SF2">
    <property type="entry name" value="DUF962 DOMAIN-CONTAINING PROTEIN"/>
    <property type="match status" value="1"/>
</dbReference>
<dbReference type="Proteomes" id="UP000276770">
    <property type="component" value="Unassembled WGS sequence"/>
</dbReference>
<keyword evidence="1" id="KW-0472">Membrane</keyword>
<evidence type="ECO:0000313" key="3">
    <source>
        <dbReference type="Proteomes" id="UP000276770"/>
    </source>
</evidence>
<feature type="transmembrane region" description="Helical" evidence="1">
    <location>
        <begin position="25"/>
        <end position="44"/>
    </location>
</feature>
<feature type="transmembrane region" description="Helical" evidence="1">
    <location>
        <begin position="49"/>
        <end position="68"/>
    </location>
</feature>
<protein>
    <submittedName>
        <fullName evidence="2">DUF962 domain-containing protein</fullName>
    </submittedName>
</protein>
<proteinExistence type="predicted"/>
<reference evidence="2 3" key="1">
    <citation type="submission" date="2018-10" db="EMBL/GenBank/DDBJ databases">
        <title>Falsibacillus sp. genome draft.</title>
        <authorList>
            <person name="Shi S."/>
        </authorList>
    </citation>
    <scope>NUCLEOTIDE SEQUENCE [LARGE SCALE GENOMIC DNA]</scope>
    <source>
        <strain evidence="2 3">GY 10110</strain>
    </source>
</reference>
<dbReference type="OrthoDB" id="7356072at2"/>
<dbReference type="PANTHER" id="PTHR34205">
    <property type="entry name" value="TRANSMEMBRANE PROTEIN"/>
    <property type="match status" value="1"/>
</dbReference>
<dbReference type="Pfam" id="PF06127">
    <property type="entry name" value="Mpo1-like"/>
    <property type="match status" value="1"/>
</dbReference>
<evidence type="ECO:0000313" key="2">
    <source>
        <dbReference type="EMBL" id="RLQ95350.1"/>
    </source>
</evidence>
<dbReference type="InterPro" id="IPR009305">
    <property type="entry name" value="Mpo1-like"/>
</dbReference>
<keyword evidence="1" id="KW-0812">Transmembrane</keyword>
<organism evidence="2 3">
    <name type="scientific">Falsibacillus albus</name>
    <dbReference type="NCBI Taxonomy" id="2478915"/>
    <lineage>
        <taxon>Bacteria</taxon>
        <taxon>Bacillati</taxon>
        <taxon>Bacillota</taxon>
        <taxon>Bacilli</taxon>
        <taxon>Bacillales</taxon>
        <taxon>Bacillaceae</taxon>
        <taxon>Falsibacillus</taxon>
    </lineage>
</organism>
<evidence type="ECO:0000256" key="1">
    <source>
        <dbReference type="SAM" id="Phobius"/>
    </source>
</evidence>
<accession>A0A3L7JXU8</accession>
<comment type="caution">
    <text evidence="2">The sequence shown here is derived from an EMBL/GenBank/DDBJ whole genome shotgun (WGS) entry which is preliminary data.</text>
</comment>
<dbReference type="EMBL" id="RCVZ01000006">
    <property type="protein sequence ID" value="RLQ95350.1"/>
    <property type="molecule type" value="Genomic_DNA"/>
</dbReference>
<gene>
    <name evidence="2" type="ORF">D9X91_09925</name>
</gene>
<keyword evidence="1" id="KW-1133">Transmembrane helix</keyword>
<keyword evidence="3" id="KW-1185">Reference proteome</keyword>
<name>A0A3L7JXU8_9BACI</name>